<dbReference type="Proteomes" id="UP000717515">
    <property type="component" value="Unassembled WGS sequence"/>
</dbReference>
<evidence type="ECO:0000256" key="1">
    <source>
        <dbReference type="SAM" id="MobiDB-lite"/>
    </source>
</evidence>
<organism evidence="2 3">
    <name type="scientific">Mortierella alpina</name>
    <name type="common">Oleaginous fungus</name>
    <name type="synonym">Mortierella renispora</name>
    <dbReference type="NCBI Taxonomy" id="64518"/>
    <lineage>
        <taxon>Eukaryota</taxon>
        <taxon>Fungi</taxon>
        <taxon>Fungi incertae sedis</taxon>
        <taxon>Mucoromycota</taxon>
        <taxon>Mortierellomycotina</taxon>
        <taxon>Mortierellomycetes</taxon>
        <taxon>Mortierellales</taxon>
        <taxon>Mortierellaceae</taxon>
        <taxon>Mortierella</taxon>
    </lineage>
</organism>
<feature type="region of interest" description="Disordered" evidence="1">
    <location>
        <begin position="315"/>
        <end position="353"/>
    </location>
</feature>
<accession>A0A9P8IF90</accession>
<feature type="region of interest" description="Disordered" evidence="1">
    <location>
        <begin position="470"/>
        <end position="491"/>
    </location>
</feature>
<dbReference type="GO" id="GO:0051225">
    <property type="term" value="P:spindle assembly"/>
    <property type="evidence" value="ECO:0007669"/>
    <property type="project" value="InterPro"/>
</dbReference>
<feature type="compositionally biased region" description="Acidic residues" evidence="1">
    <location>
        <begin position="279"/>
        <end position="293"/>
    </location>
</feature>
<name>A0A9P8IF90_MORAP</name>
<dbReference type="AlphaFoldDB" id="A0A9P8IF90"/>
<evidence type="ECO:0000313" key="2">
    <source>
        <dbReference type="EMBL" id="KAG9327751.1"/>
    </source>
</evidence>
<gene>
    <name evidence="2" type="ORF">KVV02_000197</name>
</gene>
<feature type="compositionally biased region" description="Basic and acidic residues" evidence="1">
    <location>
        <begin position="319"/>
        <end position="341"/>
    </location>
</feature>
<proteinExistence type="predicted"/>
<sequence>MSFAHATSAHAPVPEMLDKDYRDAFEAAIEHYIQSFLQMNHPRAETRIELKNLQQQWRRLCRGRRWIDPQSDFFMLQRHHILDHQLAPDFVSRLNMASLAHELFTPPLGRTKCIRGLEGMRSIFLPEISQLSDETRWPVREVFLQLVVITLVLQARHIESSESVSMVGLLGACDSSIVPDLTLLVNTNITELLNLAERVSSDEGKLEALVSDTMVKTIAQMKTFHQTLTAPVCLSLVEDLKQTRKREMEELRRHIPKSMPELGENEIWLQDDAFKDRQDMDEDQRDTSPDSEIETSLYPSISNGRKCTQSVIDLDEPMDVGRDGGTRQTEHAHGSGSKEHLVTNNEPCSNPVRRRRSSFQLPRLQSFFEGQEVPLFTAGSEHLDNGDAGTSLCKVIKKLETTRSSKIVLDSFQRRFGDQIRSQPQTITVEDEDDDAYLTDPSESSRTGSGSMNDRGARATWWSALSSSSSSALRPRTGATPAIAARRRTKHWSRDEEDRLIKYVPFFRYAPQEIHRMKRKMEVRWSDLKDYDVQHGNVLRDRTQVMLKDKFLPKQNALMNNNVPATGPAPHDLPAQLQAMDSFLELASHFNLASSHRENTLSATPQPASIQTAQWILEIEKTQAQLAEIQMKMRTAQKIQLSDGMRSHSAETRIHCLVEFAEQVALLQQHRHQLLERLERPRAAEHIIMDQQYHKDIVGLFEQIQEEAPRIDQTLDDVDWKNDFMESTAQIDQLRAHLEELTELSRTQDNMAAVTHRLHSNLTKVLHSTI</sequence>
<dbReference type="GO" id="GO:0031023">
    <property type="term" value="P:microtubule organizing center organization"/>
    <property type="evidence" value="ECO:0007669"/>
    <property type="project" value="InterPro"/>
</dbReference>
<protein>
    <submittedName>
        <fullName evidence="2">Uncharacterized protein</fullName>
    </submittedName>
</protein>
<dbReference type="InterPro" id="IPR028346">
    <property type="entry name" value="HAUS2"/>
</dbReference>
<feature type="region of interest" description="Disordered" evidence="1">
    <location>
        <begin position="278"/>
        <end position="302"/>
    </location>
</feature>
<feature type="region of interest" description="Disordered" evidence="1">
    <location>
        <begin position="421"/>
        <end position="454"/>
    </location>
</feature>
<dbReference type="Pfam" id="PF15003">
    <property type="entry name" value="HAUS2"/>
    <property type="match status" value="1"/>
</dbReference>
<reference evidence="2" key="1">
    <citation type="submission" date="2021-07" db="EMBL/GenBank/DDBJ databases">
        <title>Draft genome of Mortierella alpina, strain LL118, isolated from an aspen leaf litter sample.</title>
        <authorList>
            <person name="Yang S."/>
            <person name="Vinatzer B.A."/>
        </authorList>
    </citation>
    <scope>NUCLEOTIDE SEQUENCE</scope>
    <source>
        <strain evidence="2">LL118</strain>
    </source>
</reference>
<comment type="caution">
    <text evidence="2">The sequence shown here is derived from an EMBL/GenBank/DDBJ whole genome shotgun (WGS) entry which is preliminary data.</text>
</comment>
<dbReference type="EMBL" id="JAIFTL010000001">
    <property type="protein sequence ID" value="KAG9327751.1"/>
    <property type="molecule type" value="Genomic_DNA"/>
</dbReference>
<evidence type="ECO:0000313" key="3">
    <source>
        <dbReference type="Proteomes" id="UP000717515"/>
    </source>
</evidence>
<feature type="compositionally biased region" description="Polar residues" evidence="1">
    <location>
        <begin position="441"/>
        <end position="452"/>
    </location>
</feature>